<dbReference type="InterPro" id="IPR001041">
    <property type="entry name" value="2Fe-2S_ferredoxin-type"/>
</dbReference>
<dbReference type="InterPro" id="IPR052911">
    <property type="entry name" value="Corrinoid_activation_enz"/>
</dbReference>
<reference evidence="2 3" key="1">
    <citation type="submission" date="2019-03" db="EMBL/GenBank/DDBJ databases">
        <title>Genomic Encyclopedia of Type Strains, Phase IV (KMG-IV): sequencing the most valuable type-strain genomes for metagenomic binning, comparative biology and taxonomic classification.</title>
        <authorList>
            <person name="Goeker M."/>
        </authorList>
    </citation>
    <scope>NUCLEOTIDE SEQUENCE [LARGE SCALE GENOMIC DNA]</scope>
    <source>
        <strain evidence="2 3">DSM 29489</strain>
    </source>
</reference>
<dbReference type="Gene3D" id="3.10.20.30">
    <property type="match status" value="1"/>
</dbReference>
<evidence type="ECO:0000259" key="1">
    <source>
        <dbReference type="PROSITE" id="PS51085"/>
    </source>
</evidence>
<protein>
    <submittedName>
        <fullName evidence="2">Uncharacterized 2Fe-2S/4Fe-4S cluster protein (DUF4445 family)</fullName>
    </submittedName>
</protein>
<dbReference type="Pfam" id="PF17651">
    <property type="entry name" value="Raco_middle"/>
    <property type="match status" value="1"/>
</dbReference>
<name>A0A4R3K5K5_9FIRM</name>
<dbReference type="PANTHER" id="PTHR42895:SF1">
    <property type="entry name" value="IRON-SULFUR CLUSTER PROTEIN"/>
    <property type="match status" value="1"/>
</dbReference>
<evidence type="ECO:0000313" key="2">
    <source>
        <dbReference type="EMBL" id="TCS78063.1"/>
    </source>
</evidence>
<organism evidence="2 3">
    <name type="scientific">Muricomes intestini</name>
    <dbReference type="NCBI Taxonomy" id="1796634"/>
    <lineage>
        <taxon>Bacteria</taxon>
        <taxon>Bacillati</taxon>
        <taxon>Bacillota</taxon>
        <taxon>Clostridia</taxon>
        <taxon>Lachnospirales</taxon>
        <taxon>Lachnospiraceae</taxon>
        <taxon>Muricomes</taxon>
    </lineage>
</organism>
<sequence>MYKIKIVQTEKEFLYEPGKTLLEILLSENVFVDNPCNGKGVCGKCKVRVVSGIPGDLSSTEKQLLKQEEIDTGVRLSCLIRPDSNMELELMQKERKHNVLNSGYVPEFAKDPDIRKQLIRIQKPSLTDQTSFEDQVSRQTECPVIPAEVLSRIHFHEGLYTAVLHETDKGQLELMALEEGDTSELLYGVAIDIGTTTVVTSLVNMRTSEQAANDSMINAQKHFGLDVLTRITYELENPEDGAARLQEAIVESINAMIGNVCRDAGIEKEQIYEIAVGANSTMMHMLLGVDAVSIGKSPYAPMFVKARDIAAESIGLKAAPGARLYCLPSVSSYIGADIVAGAYVCGLQETNQNVLFIDIGTNGEIVFSNHGELLCCSCAAGPALEGMNISSGMRACEGAIEDMKISEEGIHVKTIGDEPPAGLCGSGIMAAVKELIRTGIVRKDGAFVKPDKLEETDYRRSMLQLNGKKREFVIAKEPASLLVTQGDVRQVQLAKGAILSGFYALLNQAGKQMKDLDQVMIAGQFGAHLPADSLIGAGILPEEIRDKLVYVGNSSKTGAYMALMSRTAKREMEELAGKMEYVELGTIEGYERLFADCLIFPDIAEGGSKGVFKRVRPLL</sequence>
<comment type="caution">
    <text evidence="2">The sequence shown here is derived from an EMBL/GenBank/DDBJ whole genome shotgun (WGS) entry which is preliminary data.</text>
</comment>
<dbReference type="InterPro" id="IPR042259">
    <property type="entry name" value="Raco-like_middle_sf"/>
</dbReference>
<dbReference type="PROSITE" id="PS51085">
    <property type="entry name" value="2FE2S_FER_2"/>
    <property type="match status" value="1"/>
</dbReference>
<dbReference type="InterPro" id="IPR041414">
    <property type="entry name" value="Raco-like_middle"/>
</dbReference>
<gene>
    <name evidence="2" type="ORF">EDD59_11322</name>
</gene>
<keyword evidence="3" id="KW-1185">Reference proteome</keyword>
<dbReference type="SUPFAM" id="SSF54292">
    <property type="entry name" value="2Fe-2S ferredoxin-like"/>
    <property type="match status" value="1"/>
</dbReference>
<dbReference type="InterPro" id="IPR027980">
    <property type="entry name" value="RACo_C"/>
</dbReference>
<dbReference type="OrthoDB" id="9810588at2"/>
<dbReference type="InterPro" id="IPR012675">
    <property type="entry name" value="Beta-grasp_dom_sf"/>
</dbReference>
<proteinExistence type="predicted"/>
<dbReference type="CDD" id="cd00207">
    <property type="entry name" value="fer2"/>
    <property type="match status" value="1"/>
</dbReference>
<dbReference type="Proteomes" id="UP000295726">
    <property type="component" value="Unassembled WGS sequence"/>
</dbReference>
<evidence type="ECO:0000313" key="3">
    <source>
        <dbReference type="Proteomes" id="UP000295726"/>
    </source>
</evidence>
<dbReference type="Pfam" id="PF00111">
    <property type="entry name" value="Fer2"/>
    <property type="match status" value="1"/>
</dbReference>
<dbReference type="Gene3D" id="3.30.420.480">
    <property type="entry name" value="Domain of unknown function (DUF4445)"/>
    <property type="match status" value="1"/>
</dbReference>
<dbReference type="AlphaFoldDB" id="A0A4R3K5K5"/>
<accession>A0A4R3K5K5</accession>
<dbReference type="Pfam" id="PF14574">
    <property type="entry name" value="RACo_C_ter"/>
    <property type="match status" value="1"/>
</dbReference>
<dbReference type="RefSeq" id="WP_132381511.1">
    <property type="nucleotide sequence ID" value="NZ_SLZZ01000013.1"/>
</dbReference>
<feature type="domain" description="2Fe-2S ferredoxin-type" evidence="1">
    <location>
        <begin position="2"/>
        <end position="94"/>
    </location>
</feature>
<dbReference type="PANTHER" id="PTHR42895">
    <property type="entry name" value="IRON-SULFUR CLUSTER-BINDING PROTEIN-RELATED"/>
    <property type="match status" value="1"/>
</dbReference>
<dbReference type="EMBL" id="SLZZ01000013">
    <property type="protein sequence ID" value="TCS78063.1"/>
    <property type="molecule type" value="Genomic_DNA"/>
</dbReference>
<dbReference type="GO" id="GO:0051536">
    <property type="term" value="F:iron-sulfur cluster binding"/>
    <property type="evidence" value="ECO:0007669"/>
    <property type="project" value="InterPro"/>
</dbReference>
<dbReference type="InterPro" id="IPR036010">
    <property type="entry name" value="2Fe-2S_ferredoxin-like_sf"/>
</dbReference>